<dbReference type="Proteomes" id="UP001387100">
    <property type="component" value="Unassembled WGS sequence"/>
</dbReference>
<dbReference type="RefSeq" id="WP_339575636.1">
    <property type="nucleotide sequence ID" value="NZ_JBBIAA010000019.1"/>
</dbReference>
<feature type="region of interest" description="Disordered" evidence="7">
    <location>
        <begin position="1"/>
        <end position="23"/>
    </location>
</feature>
<dbReference type="GO" id="GO:0008855">
    <property type="term" value="F:exodeoxyribonuclease VII activity"/>
    <property type="evidence" value="ECO:0007669"/>
    <property type="project" value="UniProtKB-EC"/>
</dbReference>
<dbReference type="Pfam" id="PF02609">
    <property type="entry name" value="Exonuc_VII_S"/>
    <property type="match status" value="1"/>
</dbReference>
<protein>
    <recommendedName>
        <fullName evidence="6">Exodeoxyribonuclease 7 small subunit</fullName>
        <ecNumber evidence="6">3.1.11.6</ecNumber>
    </recommendedName>
    <alternativeName>
        <fullName evidence="6">Exodeoxyribonuclease VII small subunit</fullName>
        <shortName evidence="6">Exonuclease VII small subunit</shortName>
    </alternativeName>
</protein>
<evidence type="ECO:0000313" key="8">
    <source>
        <dbReference type="EMBL" id="MEJ5946252.1"/>
    </source>
</evidence>
<keyword evidence="5 6" id="KW-0269">Exonuclease</keyword>
<keyword evidence="4 6" id="KW-0378">Hydrolase</keyword>
<keyword evidence="2 6" id="KW-0963">Cytoplasm</keyword>
<dbReference type="PANTHER" id="PTHR34137">
    <property type="entry name" value="EXODEOXYRIBONUCLEASE 7 SMALL SUBUNIT"/>
    <property type="match status" value="1"/>
</dbReference>
<dbReference type="InterPro" id="IPR003761">
    <property type="entry name" value="Exonuc_VII_S"/>
</dbReference>
<evidence type="ECO:0000256" key="6">
    <source>
        <dbReference type="HAMAP-Rule" id="MF_00337"/>
    </source>
</evidence>
<comment type="function">
    <text evidence="6">Bidirectionally degrades single-stranded DNA into large acid-insoluble oligonucleotides, which are then degraded further into small acid-soluble oligonucleotides.</text>
</comment>
<organism evidence="8 9">
    <name type="scientific">Pseudokineococcus basanitobsidens</name>
    <dbReference type="NCBI Taxonomy" id="1926649"/>
    <lineage>
        <taxon>Bacteria</taxon>
        <taxon>Bacillati</taxon>
        <taxon>Actinomycetota</taxon>
        <taxon>Actinomycetes</taxon>
        <taxon>Kineosporiales</taxon>
        <taxon>Kineosporiaceae</taxon>
        <taxon>Pseudokineococcus</taxon>
    </lineage>
</organism>
<dbReference type="SUPFAM" id="SSF116842">
    <property type="entry name" value="XseB-like"/>
    <property type="match status" value="1"/>
</dbReference>
<evidence type="ECO:0000256" key="2">
    <source>
        <dbReference type="ARBA" id="ARBA00022490"/>
    </source>
</evidence>
<name>A0ABU8RMC2_9ACTN</name>
<dbReference type="HAMAP" id="MF_00337">
    <property type="entry name" value="Exonuc_7_S"/>
    <property type="match status" value="1"/>
</dbReference>
<comment type="similarity">
    <text evidence="1 6">Belongs to the XseB family.</text>
</comment>
<dbReference type="InterPro" id="IPR037004">
    <property type="entry name" value="Exonuc_VII_ssu_sf"/>
</dbReference>
<dbReference type="EC" id="3.1.11.6" evidence="6"/>
<dbReference type="EMBL" id="JBBIAA010000019">
    <property type="protein sequence ID" value="MEJ5946252.1"/>
    <property type="molecule type" value="Genomic_DNA"/>
</dbReference>
<keyword evidence="9" id="KW-1185">Reference proteome</keyword>
<comment type="subcellular location">
    <subcellularLocation>
        <location evidence="6">Cytoplasm</location>
    </subcellularLocation>
</comment>
<gene>
    <name evidence="6" type="primary">xseB</name>
    <name evidence="8" type="ORF">WDZ17_13215</name>
</gene>
<reference evidence="8 9" key="1">
    <citation type="journal article" date="2017" name="Int. J. Syst. Evol. Microbiol.">
        <title>Pseudokineococcus basanitobsidens sp. nov., isolated from volcanic rock.</title>
        <authorList>
            <person name="Lee D.W."/>
            <person name="Park M.Y."/>
            <person name="Kim J.J."/>
            <person name="Kim B.S."/>
        </authorList>
    </citation>
    <scope>NUCLEOTIDE SEQUENCE [LARGE SCALE GENOMIC DNA]</scope>
    <source>
        <strain evidence="8 9">DSM 103726</strain>
    </source>
</reference>
<evidence type="ECO:0000256" key="3">
    <source>
        <dbReference type="ARBA" id="ARBA00022722"/>
    </source>
</evidence>
<evidence type="ECO:0000313" key="9">
    <source>
        <dbReference type="Proteomes" id="UP001387100"/>
    </source>
</evidence>
<comment type="catalytic activity">
    <reaction evidence="6">
        <text>Exonucleolytic cleavage in either 5'- to 3'- or 3'- to 5'-direction to yield nucleoside 5'-phosphates.</text>
        <dbReference type="EC" id="3.1.11.6"/>
    </reaction>
</comment>
<comment type="caution">
    <text evidence="8">The sequence shown here is derived from an EMBL/GenBank/DDBJ whole genome shotgun (WGS) entry which is preliminary data.</text>
</comment>
<evidence type="ECO:0000256" key="7">
    <source>
        <dbReference type="SAM" id="MobiDB-lite"/>
    </source>
</evidence>
<dbReference type="PANTHER" id="PTHR34137:SF1">
    <property type="entry name" value="EXODEOXYRIBONUCLEASE 7 SMALL SUBUNIT"/>
    <property type="match status" value="1"/>
</dbReference>
<comment type="subunit">
    <text evidence="6">Heterooligomer composed of large and small subunits.</text>
</comment>
<feature type="region of interest" description="Disordered" evidence="7">
    <location>
        <begin position="69"/>
        <end position="89"/>
    </location>
</feature>
<keyword evidence="3 6" id="KW-0540">Nuclease</keyword>
<dbReference type="Gene3D" id="1.10.287.1040">
    <property type="entry name" value="Exonuclease VII, small subunit"/>
    <property type="match status" value="1"/>
</dbReference>
<dbReference type="NCBIfam" id="TIGR01280">
    <property type="entry name" value="xseB"/>
    <property type="match status" value="1"/>
</dbReference>
<evidence type="ECO:0000256" key="5">
    <source>
        <dbReference type="ARBA" id="ARBA00022839"/>
    </source>
</evidence>
<dbReference type="NCBIfam" id="NF002139">
    <property type="entry name" value="PRK00977.1-3"/>
    <property type="match status" value="1"/>
</dbReference>
<evidence type="ECO:0000256" key="1">
    <source>
        <dbReference type="ARBA" id="ARBA00009998"/>
    </source>
</evidence>
<proteinExistence type="inferred from homology"/>
<evidence type="ECO:0000256" key="4">
    <source>
        <dbReference type="ARBA" id="ARBA00022801"/>
    </source>
</evidence>
<sequence>MAADPSTPGATDASPDPSALGYEQARDELVRVVGALEAGSAPLERSLALWERGEALAARCEQLLEGAQERLDRTTASTGADEDGRPATG</sequence>
<accession>A0ABU8RMC2</accession>